<accession>A0A8X7U8Q7</accession>
<gene>
    <name evidence="1" type="ORF">Bca52824_064044</name>
</gene>
<protein>
    <submittedName>
        <fullName evidence="1">Uncharacterized protein</fullName>
    </submittedName>
</protein>
<name>A0A8X7U8Q7_BRACI</name>
<dbReference type="Proteomes" id="UP000886595">
    <property type="component" value="Unassembled WGS sequence"/>
</dbReference>
<dbReference type="EMBL" id="JAAMPC010000013">
    <property type="protein sequence ID" value="KAG2269489.1"/>
    <property type="molecule type" value="Genomic_DNA"/>
</dbReference>
<keyword evidence="2" id="KW-1185">Reference proteome</keyword>
<sequence length="91" mass="9927">MSHTHIPVSPGPPQAFISIWGEGAEEKALELNGSDMGGFKLVVVSCEQPVENCPRPVDDAFPRGYMILDSCSVCQPQEDEPLQDEEEEGQP</sequence>
<evidence type="ECO:0000313" key="2">
    <source>
        <dbReference type="Proteomes" id="UP000886595"/>
    </source>
</evidence>
<evidence type="ECO:0000313" key="1">
    <source>
        <dbReference type="EMBL" id="KAG2269489.1"/>
    </source>
</evidence>
<dbReference type="AlphaFoldDB" id="A0A8X7U8Q7"/>
<organism evidence="1 2">
    <name type="scientific">Brassica carinata</name>
    <name type="common">Ethiopian mustard</name>
    <name type="synonym">Abyssinian cabbage</name>
    <dbReference type="NCBI Taxonomy" id="52824"/>
    <lineage>
        <taxon>Eukaryota</taxon>
        <taxon>Viridiplantae</taxon>
        <taxon>Streptophyta</taxon>
        <taxon>Embryophyta</taxon>
        <taxon>Tracheophyta</taxon>
        <taxon>Spermatophyta</taxon>
        <taxon>Magnoliopsida</taxon>
        <taxon>eudicotyledons</taxon>
        <taxon>Gunneridae</taxon>
        <taxon>Pentapetalae</taxon>
        <taxon>rosids</taxon>
        <taxon>malvids</taxon>
        <taxon>Brassicales</taxon>
        <taxon>Brassicaceae</taxon>
        <taxon>Brassiceae</taxon>
        <taxon>Brassica</taxon>
    </lineage>
</organism>
<reference evidence="1 2" key="1">
    <citation type="submission" date="2020-02" db="EMBL/GenBank/DDBJ databases">
        <authorList>
            <person name="Ma Q."/>
            <person name="Huang Y."/>
            <person name="Song X."/>
            <person name="Pei D."/>
        </authorList>
    </citation>
    <scope>NUCLEOTIDE SEQUENCE [LARGE SCALE GENOMIC DNA]</scope>
    <source>
        <strain evidence="1">Sxm20200214</strain>
        <tissue evidence="1">Leaf</tissue>
    </source>
</reference>
<comment type="caution">
    <text evidence="1">The sequence shown here is derived from an EMBL/GenBank/DDBJ whole genome shotgun (WGS) entry which is preliminary data.</text>
</comment>
<proteinExistence type="predicted"/>